<evidence type="ECO:0000313" key="7">
    <source>
        <dbReference type="EMBL" id="GBC98561.1"/>
    </source>
</evidence>
<feature type="domain" description="ABC transmembrane type-1" evidence="6">
    <location>
        <begin position="358"/>
        <end position="546"/>
    </location>
</feature>
<evidence type="ECO:0000313" key="8">
    <source>
        <dbReference type="Proteomes" id="UP000236173"/>
    </source>
</evidence>
<evidence type="ECO:0000256" key="4">
    <source>
        <dbReference type="ARBA" id="ARBA00023136"/>
    </source>
</evidence>
<keyword evidence="5" id="KW-0813">Transport</keyword>
<keyword evidence="2 5" id="KW-0812">Transmembrane</keyword>
<dbReference type="PANTHER" id="PTHR42744:SF1">
    <property type="entry name" value="BINDING-PROTEIN-DEPENDENT TRANSPORT SYSTEMS INNER MEMBRANE COMPONENT"/>
    <property type="match status" value="1"/>
</dbReference>
<dbReference type="Gene3D" id="1.10.3720.10">
    <property type="entry name" value="MetI-like"/>
    <property type="match status" value="2"/>
</dbReference>
<dbReference type="GO" id="GO:0005886">
    <property type="term" value="C:plasma membrane"/>
    <property type="evidence" value="ECO:0007669"/>
    <property type="project" value="UniProtKB-SubCell"/>
</dbReference>
<proteinExistence type="inferred from homology"/>
<evidence type="ECO:0000256" key="2">
    <source>
        <dbReference type="ARBA" id="ARBA00022692"/>
    </source>
</evidence>
<dbReference type="CDD" id="cd06261">
    <property type="entry name" value="TM_PBP2"/>
    <property type="match status" value="2"/>
</dbReference>
<gene>
    <name evidence="7" type="primary">cmpB</name>
    <name evidence="7" type="ORF">HRbin17_01074</name>
</gene>
<reference evidence="8" key="1">
    <citation type="submission" date="2017-09" db="EMBL/GenBank/DDBJ databases">
        <title>Metaegenomics of thermophilic ammonia-oxidizing enrichment culture.</title>
        <authorList>
            <person name="Kato S."/>
            <person name="Suzuki K."/>
        </authorList>
    </citation>
    <scope>NUCLEOTIDE SEQUENCE [LARGE SCALE GENOMIC DNA]</scope>
</reference>
<feature type="transmembrane region" description="Helical" evidence="5">
    <location>
        <begin position="313"/>
        <end position="336"/>
    </location>
</feature>
<feature type="transmembrane region" description="Helical" evidence="5">
    <location>
        <begin position="123"/>
        <end position="146"/>
    </location>
</feature>
<evidence type="ECO:0000256" key="5">
    <source>
        <dbReference type="RuleBase" id="RU363032"/>
    </source>
</evidence>
<organism evidence="7 8">
    <name type="scientific">Candidatus Fervidibacter japonicus</name>
    <dbReference type="NCBI Taxonomy" id="2035412"/>
    <lineage>
        <taxon>Bacteria</taxon>
        <taxon>Candidatus Fervidibacterota</taxon>
        <taxon>Candidatus Fervidibacter</taxon>
    </lineage>
</organism>
<dbReference type="EMBL" id="BEHT01000012">
    <property type="protein sequence ID" value="GBC98561.1"/>
    <property type="molecule type" value="Genomic_DNA"/>
</dbReference>
<feature type="transmembrane region" description="Helical" evidence="5">
    <location>
        <begin position="91"/>
        <end position="117"/>
    </location>
</feature>
<evidence type="ECO:0000256" key="1">
    <source>
        <dbReference type="ARBA" id="ARBA00004141"/>
    </source>
</evidence>
<feature type="transmembrane region" description="Helical" evidence="5">
    <location>
        <begin position="178"/>
        <end position="198"/>
    </location>
</feature>
<dbReference type="PANTHER" id="PTHR42744">
    <property type="entry name" value="BINDING-PROTEIN-DEPENDENT TRANSPORT SYSTEMS INNER MEMBRANE COMPONENT"/>
    <property type="match status" value="1"/>
</dbReference>
<accession>A0A2H5XBJ3</accession>
<dbReference type="PROSITE" id="PS50928">
    <property type="entry name" value="ABC_TM1"/>
    <property type="match status" value="2"/>
</dbReference>
<feature type="domain" description="ABC transmembrane type-1" evidence="6">
    <location>
        <begin position="57"/>
        <end position="250"/>
    </location>
</feature>
<comment type="caution">
    <text evidence="7">The sequence shown here is derived from an EMBL/GenBank/DDBJ whole genome shotgun (WGS) entry which is preliminary data.</text>
</comment>
<keyword evidence="3 5" id="KW-1133">Transmembrane helix</keyword>
<feature type="transmembrane region" description="Helical" evidence="5">
    <location>
        <begin position="527"/>
        <end position="546"/>
    </location>
</feature>
<feature type="transmembrane region" description="Helical" evidence="5">
    <location>
        <begin position="351"/>
        <end position="379"/>
    </location>
</feature>
<dbReference type="InterPro" id="IPR000515">
    <property type="entry name" value="MetI-like"/>
</dbReference>
<protein>
    <submittedName>
        <fullName evidence="7">Bicarbonate transport system permease protein CmpB</fullName>
    </submittedName>
</protein>
<dbReference type="InterPro" id="IPR035906">
    <property type="entry name" value="MetI-like_sf"/>
</dbReference>
<sequence>MPASLVRVPQQLNRYDFLALALTLVLLALFLKASQKAAGPFQPTAISLHPLRLPEYALRTVFRMGLALVLSIIFTLVYAPLAAKTRLEPFLVALLDILQSVPILGFLAATVSAFAALFPGKALGYEMAAIFAVFTSQAWNMAFSFYQSLKTVPRELDEAARLFRLTPWQRFLRLELPFAVPGLVWNTMMSMSGGWFFVVASEAITVGKTQVELPGIGSYMATAIARQDLRALLLATLTMLLVILIYDQLLFRPLVAWSQRFNYEERPGVEPQKSWVLDLLRRTKAIRRLTEVASLWFLETLWKLERQIPRWEWALPSWVLVTPLVAGSLWGSWVLWTQINPLGLKEAIKVFYLGLLTLVRVLGILALASLVWVPVGILLGLRPKFAQKIQALLQFVAAFPANLLYPLCAFLLLRFRLSLEIFSAFLMVLGTQWYILFNAIAGSMALPADLKEAAQCFGLRGVTLWKRFLLPGTFPYLVTGLITASGGTWNASIVAEMVQWGSTTLEATGLGAYIARWTLKEGQGPHLLLGIAVMSLYVVVLNRLLWRRLYRLAEERFRL</sequence>
<feature type="transmembrane region" description="Helical" evidence="5">
    <location>
        <begin position="60"/>
        <end position="79"/>
    </location>
</feature>
<feature type="transmembrane region" description="Helical" evidence="5">
    <location>
        <begin position="421"/>
        <end position="447"/>
    </location>
</feature>
<dbReference type="AlphaFoldDB" id="A0A2H5XBJ3"/>
<dbReference type="GO" id="GO:0055085">
    <property type="term" value="P:transmembrane transport"/>
    <property type="evidence" value="ECO:0007669"/>
    <property type="project" value="InterPro"/>
</dbReference>
<keyword evidence="4 5" id="KW-0472">Membrane</keyword>
<evidence type="ECO:0000259" key="6">
    <source>
        <dbReference type="PROSITE" id="PS50928"/>
    </source>
</evidence>
<comment type="similarity">
    <text evidence="5">Belongs to the binding-protein-dependent transport system permease family.</text>
</comment>
<feature type="transmembrane region" description="Helical" evidence="5">
    <location>
        <begin position="391"/>
        <end position="415"/>
    </location>
</feature>
<name>A0A2H5XBJ3_9BACT</name>
<dbReference type="Pfam" id="PF00528">
    <property type="entry name" value="BPD_transp_1"/>
    <property type="match status" value="2"/>
</dbReference>
<evidence type="ECO:0000256" key="3">
    <source>
        <dbReference type="ARBA" id="ARBA00022989"/>
    </source>
</evidence>
<dbReference type="Proteomes" id="UP000236173">
    <property type="component" value="Unassembled WGS sequence"/>
</dbReference>
<dbReference type="SUPFAM" id="SSF161098">
    <property type="entry name" value="MetI-like"/>
    <property type="match status" value="2"/>
</dbReference>
<feature type="transmembrane region" description="Helical" evidence="5">
    <location>
        <begin position="229"/>
        <end position="251"/>
    </location>
</feature>
<comment type="subcellular location">
    <subcellularLocation>
        <location evidence="5">Cell membrane</location>
        <topology evidence="5">Multi-pass membrane protein</topology>
    </subcellularLocation>
    <subcellularLocation>
        <location evidence="1">Membrane</location>
        <topology evidence="1">Multi-pass membrane protein</topology>
    </subcellularLocation>
</comment>